<dbReference type="Proteomes" id="UP001210925">
    <property type="component" value="Unassembled WGS sequence"/>
</dbReference>
<reference evidence="4" key="1">
    <citation type="submission" date="2020-05" db="EMBL/GenBank/DDBJ databases">
        <title>Phylogenomic resolution of chytrid fungi.</title>
        <authorList>
            <person name="Stajich J.E."/>
            <person name="Amses K."/>
            <person name="Simmons R."/>
            <person name="Seto K."/>
            <person name="Myers J."/>
            <person name="Bonds A."/>
            <person name="Quandt C.A."/>
            <person name="Barry K."/>
            <person name="Liu P."/>
            <person name="Grigoriev I."/>
            <person name="Longcore J.E."/>
            <person name="James T.Y."/>
        </authorList>
    </citation>
    <scope>NUCLEOTIDE SEQUENCE</scope>
    <source>
        <strain evidence="4">PLAUS21</strain>
    </source>
</reference>
<feature type="compositionally biased region" description="Acidic residues" evidence="3">
    <location>
        <begin position="1"/>
        <end position="14"/>
    </location>
</feature>
<dbReference type="InterPro" id="IPR001611">
    <property type="entry name" value="Leu-rich_rpt"/>
</dbReference>
<evidence type="ECO:0000313" key="5">
    <source>
        <dbReference type="Proteomes" id="UP001210925"/>
    </source>
</evidence>
<accession>A0AAD5Y7D9</accession>
<proteinExistence type="predicted"/>
<name>A0AAD5Y7D9_9FUNG</name>
<comment type="caution">
    <text evidence="4">The sequence shown here is derived from an EMBL/GenBank/DDBJ whole genome shotgun (WGS) entry which is preliminary data.</text>
</comment>
<keyword evidence="1" id="KW-0433">Leucine-rich repeat</keyword>
<dbReference type="Gene3D" id="3.80.10.10">
    <property type="entry name" value="Ribonuclease Inhibitor"/>
    <property type="match status" value="2"/>
</dbReference>
<keyword evidence="2" id="KW-0677">Repeat</keyword>
<organism evidence="4 5">
    <name type="scientific">Boothiomyces macroporosus</name>
    <dbReference type="NCBI Taxonomy" id="261099"/>
    <lineage>
        <taxon>Eukaryota</taxon>
        <taxon>Fungi</taxon>
        <taxon>Fungi incertae sedis</taxon>
        <taxon>Chytridiomycota</taxon>
        <taxon>Chytridiomycota incertae sedis</taxon>
        <taxon>Chytridiomycetes</taxon>
        <taxon>Rhizophydiales</taxon>
        <taxon>Terramycetaceae</taxon>
        <taxon>Boothiomyces</taxon>
    </lineage>
</organism>
<evidence type="ECO:0000256" key="3">
    <source>
        <dbReference type="SAM" id="MobiDB-lite"/>
    </source>
</evidence>
<dbReference type="AlphaFoldDB" id="A0AAD5Y7D9"/>
<dbReference type="PROSITE" id="PS51450">
    <property type="entry name" value="LRR"/>
    <property type="match status" value="1"/>
</dbReference>
<dbReference type="EMBL" id="JADGKB010000061">
    <property type="protein sequence ID" value="KAJ3255715.1"/>
    <property type="molecule type" value="Genomic_DNA"/>
</dbReference>
<evidence type="ECO:0000256" key="1">
    <source>
        <dbReference type="ARBA" id="ARBA00022614"/>
    </source>
</evidence>
<feature type="region of interest" description="Disordered" evidence="3">
    <location>
        <begin position="1"/>
        <end position="30"/>
    </location>
</feature>
<protein>
    <submittedName>
        <fullName evidence="4">Leucine-rich repeat-containing protein 23</fullName>
    </submittedName>
</protein>
<feature type="region of interest" description="Disordered" evidence="3">
    <location>
        <begin position="235"/>
        <end position="255"/>
    </location>
</feature>
<dbReference type="PANTHER" id="PTHR46652:SF3">
    <property type="entry name" value="LEUCINE-RICH REPEAT-CONTAINING PROTEIN 9"/>
    <property type="match status" value="1"/>
</dbReference>
<dbReference type="InterPro" id="IPR025875">
    <property type="entry name" value="Leu-rich_rpt_4"/>
</dbReference>
<evidence type="ECO:0000256" key="2">
    <source>
        <dbReference type="ARBA" id="ARBA00022737"/>
    </source>
</evidence>
<dbReference type="InterPro" id="IPR032675">
    <property type="entry name" value="LRR_dom_sf"/>
</dbReference>
<dbReference type="InterPro" id="IPR050836">
    <property type="entry name" value="SDS22/Internalin_LRR"/>
</dbReference>
<sequence length="255" mass="29778">MEEINDTEIEDQNIQDEQQDKKEQEEEDAIPVTAETLPLTTELISQNLSLIARTAVGLSHAYTRLELHEKEITNLNAISSFPHLRYIVKLINTGLFRQQLTSLDKLKYLQHVNLAKNKLKEFTITHWPMLSFLNLNDNKLTENVVFEDFPELLHLELRGNKLKSNPKMSLPKLQRLYLAANEIETLKFPDLPHLQVLNLRQNKIKNPIEQIENYRLEILNRLTKLDRLDKEQVSQEEREEAAIYNPKPIETQPAV</sequence>
<dbReference type="Pfam" id="PF12799">
    <property type="entry name" value="LRR_4"/>
    <property type="match status" value="1"/>
</dbReference>
<keyword evidence="5" id="KW-1185">Reference proteome</keyword>
<gene>
    <name evidence="4" type="primary">LRRC23_2</name>
    <name evidence="4" type="ORF">HK103_006082</name>
</gene>
<dbReference type="SUPFAM" id="SSF52058">
    <property type="entry name" value="L domain-like"/>
    <property type="match status" value="1"/>
</dbReference>
<evidence type="ECO:0000313" key="4">
    <source>
        <dbReference type="EMBL" id="KAJ3255715.1"/>
    </source>
</evidence>
<dbReference type="PANTHER" id="PTHR46652">
    <property type="entry name" value="LEUCINE-RICH REPEAT AND IQ DOMAIN-CONTAINING PROTEIN 1-RELATED"/>
    <property type="match status" value="1"/>
</dbReference>